<dbReference type="EMBL" id="CP119311">
    <property type="protein sequence ID" value="WEK37980.1"/>
    <property type="molecule type" value="Genomic_DNA"/>
</dbReference>
<feature type="transmembrane region" description="Helical" evidence="1">
    <location>
        <begin position="320"/>
        <end position="336"/>
    </location>
</feature>
<keyword evidence="1" id="KW-0812">Transmembrane</keyword>
<feature type="transmembrane region" description="Helical" evidence="1">
    <location>
        <begin position="159"/>
        <end position="185"/>
    </location>
</feature>
<dbReference type="Proteomes" id="UP001220610">
    <property type="component" value="Chromosome"/>
</dbReference>
<feature type="transmembrane region" description="Helical" evidence="1">
    <location>
        <begin position="257"/>
        <end position="279"/>
    </location>
</feature>
<accession>A0AAJ5X0R9</accession>
<feature type="transmembrane region" description="Helical" evidence="1">
    <location>
        <begin position="102"/>
        <end position="122"/>
    </location>
</feature>
<feature type="transmembrane region" description="Helical" evidence="1">
    <location>
        <begin position="128"/>
        <end position="147"/>
    </location>
</feature>
<feature type="transmembrane region" description="Helical" evidence="1">
    <location>
        <begin position="73"/>
        <end position="95"/>
    </location>
</feature>
<protein>
    <submittedName>
        <fullName evidence="2">Uncharacterized protein</fullName>
    </submittedName>
</protein>
<feature type="transmembrane region" description="Helical" evidence="1">
    <location>
        <begin position="291"/>
        <end position="308"/>
    </location>
</feature>
<gene>
    <name evidence="2" type="ORF">P0Y53_10760</name>
</gene>
<name>A0AAJ5X0R9_9BACT</name>
<feature type="transmembrane region" description="Helical" evidence="1">
    <location>
        <begin position="351"/>
        <end position="371"/>
    </location>
</feature>
<dbReference type="AlphaFoldDB" id="A0AAJ5X0R9"/>
<evidence type="ECO:0000313" key="3">
    <source>
        <dbReference type="Proteomes" id="UP001220610"/>
    </source>
</evidence>
<evidence type="ECO:0000256" key="1">
    <source>
        <dbReference type="SAM" id="Phobius"/>
    </source>
</evidence>
<proteinExistence type="predicted"/>
<feature type="transmembrane region" description="Helical" evidence="1">
    <location>
        <begin position="7"/>
        <end position="25"/>
    </location>
</feature>
<evidence type="ECO:0000313" key="2">
    <source>
        <dbReference type="EMBL" id="WEK37980.1"/>
    </source>
</evidence>
<feature type="transmembrane region" description="Helical" evidence="1">
    <location>
        <begin position="205"/>
        <end position="223"/>
    </location>
</feature>
<reference evidence="2" key="1">
    <citation type="submission" date="2023-03" db="EMBL/GenBank/DDBJ databases">
        <title>Andean soil-derived lignocellulolytic bacterial consortium as a source of novel taxa and putative plastic-active enzymes.</title>
        <authorList>
            <person name="Diaz-Garcia L."/>
            <person name="Chuvochina M."/>
            <person name="Feuerriegel G."/>
            <person name="Bunk B."/>
            <person name="Sproer C."/>
            <person name="Streit W.R."/>
            <person name="Rodriguez L.M."/>
            <person name="Overmann J."/>
            <person name="Jimenez D.J."/>
        </authorList>
    </citation>
    <scope>NUCLEOTIDE SEQUENCE</scope>
    <source>
        <strain evidence="2">MAG 7</strain>
    </source>
</reference>
<keyword evidence="1" id="KW-0472">Membrane</keyword>
<sequence>MQYKTHWFLWGLAAIIWIYIIYRAFSFPITQDEAYSYFLVKTSYWRAMPGSANTHWANTLCMRLLLWLPGPDALWKIRGLPVLCWPLFVVSVFQISGSLRSYAIKGVFLAATLLNPFLIFYFSLARGYAPGFAVQALSIWLLIRVCRQPNQSLQKWLPFFFAAALSVACNFSFFYCFLLFTLLYVLHLLYNGQYRSLLQKAALPWWSLTGSTLLLTTGMLFFIRQRGDLFYGGLDDPIRSILGSLIRYSTYLPYPSIWPVAGAFGLLALLLLASGYHAAAYLQQRRLSPPLLLTVSAVGVLLLCWLLHTLFGTPYLLDRTAFILYLPVVIGLLMTWDERVGRLPAAGWKKGHAGIAILLGMILLANAITAYNPNNFSEWPYQRDTEACLELLQKSDAKKVGMTMWHHGVFHNFYQVEQPGKYHFDYTLLNKDSDLSTFDYLLITRKQENMPAIGKEWKIVAEHTGSGAVVLRRQP</sequence>
<organism evidence="2 3">
    <name type="scientific">Candidatus Pseudobacter hemicellulosilyticus</name>
    <dbReference type="NCBI Taxonomy" id="3121375"/>
    <lineage>
        <taxon>Bacteria</taxon>
        <taxon>Pseudomonadati</taxon>
        <taxon>Bacteroidota</taxon>
        <taxon>Chitinophagia</taxon>
        <taxon>Chitinophagales</taxon>
        <taxon>Chitinophagaceae</taxon>
        <taxon>Pseudobacter</taxon>
    </lineage>
</organism>
<keyword evidence="1" id="KW-1133">Transmembrane helix</keyword>